<dbReference type="RefSeq" id="WP_013326486.1">
    <property type="nucleotide sequence ID" value="NC_014506.1"/>
</dbReference>
<dbReference type="Proteomes" id="UP000007803">
    <property type="component" value="Chromosome"/>
</dbReference>
<reference evidence="3" key="1">
    <citation type="journal article" date="2010" name="Stand. Genomic Sci.">
        <title>Complete genome sequence of Sulfurimonas autotrophica type strain (OK10).</title>
        <authorList>
            <person name="Sikorski J."/>
            <person name="Munk C."/>
            <person name="Lapidus A."/>
            <person name="Djao O."/>
            <person name="Lucas S."/>
            <person name="Glavina Del Rio T."/>
            <person name="Nolan M."/>
            <person name="Tice H."/>
            <person name="Han C."/>
            <person name="Cheng J."/>
            <person name="Tapia R."/>
            <person name="Goodwin L."/>
            <person name="Pitluck S."/>
            <person name="Liolios K."/>
            <person name="Ivanova N."/>
            <person name="Mavromatis K."/>
            <person name="Mikhailova N."/>
            <person name="Pati A."/>
            <person name="Sims D."/>
            <person name="Meincke L."/>
            <person name="Brettin T."/>
            <person name="Detter J."/>
            <person name="Chen A."/>
            <person name="Palaniappan K."/>
            <person name="Land M."/>
            <person name="Hauser L."/>
            <person name="Chang Y."/>
            <person name="Jeffries C."/>
            <person name="Rohde M."/>
            <person name="Lang E."/>
            <person name="Spring S."/>
            <person name="Goker M."/>
            <person name="Woyke T."/>
            <person name="Bristow J."/>
            <person name="Eisen J."/>
            <person name="Markowitz V."/>
            <person name="Hugenholtz P."/>
            <person name="Kyrpides N."/>
            <person name="Klenk H."/>
        </authorList>
    </citation>
    <scope>NUCLEOTIDE SEQUENCE [LARGE SCALE GENOMIC DNA]</scope>
    <source>
        <strain evidence="3">ATCC BAA-671 / DSM 16294 / JCM 11897 / OK10</strain>
    </source>
</reference>
<evidence type="ECO:0008006" key="4">
    <source>
        <dbReference type="Google" id="ProtNLM"/>
    </source>
</evidence>
<keyword evidence="1" id="KW-0472">Membrane</keyword>
<evidence type="ECO:0000313" key="3">
    <source>
        <dbReference type="Proteomes" id="UP000007803"/>
    </source>
</evidence>
<evidence type="ECO:0000256" key="1">
    <source>
        <dbReference type="SAM" id="Phobius"/>
    </source>
</evidence>
<sequence>MQNINQNEIPLHDIKPLIEIHEYSLYYFIGVSLLVALILMGFLYLAYKWVKSKKKFNKRAEHYKLLNTVDYSNPKKAAYDLTFYGVTFKDDSERHHKAYEEMIEKLEKYKYKKNVEDFDADTLHVIDLYKGMIDV</sequence>
<organism evidence="2 3">
    <name type="scientific">Sulfurimonas autotrophica (strain ATCC BAA-671 / DSM 16294 / JCM 11897 / OK10)</name>
    <dbReference type="NCBI Taxonomy" id="563040"/>
    <lineage>
        <taxon>Bacteria</taxon>
        <taxon>Pseudomonadati</taxon>
        <taxon>Campylobacterota</taxon>
        <taxon>Epsilonproteobacteria</taxon>
        <taxon>Campylobacterales</taxon>
        <taxon>Sulfurimonadaceae</taxon>
        <taxon>Sulfurimonas</taxon>
    </lineage>
</organism>
<dbReference type="EMBL" id="CP002205">
    <property type="protein sequence ID" value="ADN08730.1"/>
    <property type="molecule type" value="Genomic_DNA"/>
</dbReference>
<dbReference type="AlphaFoldDB" id="E0UQC8"/>
<name>E0UQC8_SULAO</name>
<dbReference type="eggNOG" id="ENOG5030BZ3">
    <property type="taxonomic scope" value="Bacteria"/>
</dbReference>
<dbReference type="KEGG" id="sua:Saut_0681"/>
<keyword evidence="1" id="KW-0812">Transmembrane</keyword>
<keyword evidence="1" id="KW-1133">Transmembrane helix</keyword>
<keyword evidence="3" id="KW-1185">Reference proteome</keyword>
<proteinExistence type="predicted"/>
<dbReference type="STRING" id="563040.Saut_0681"/>
<dbReference type="OrthoDB" id="9791791at2"/>
<protein>
    <recommendedName>
        <fullName evidence="4">DUF4381 domain-containing protein</fullName>
    </recommendedName>
</protein>
<accession>E0UQC8</accession>
<gene>
    <name evidence="2" type="ordered locus">Saut_0681</name>
</gene>
<dbReference type="HOGENOM" id="CLU_155942_0_0_7"/>
<feature type="transmembrane region" description="Helical" evidence="1">
    <location>
        <begin position="25"/>
        <end position="47"/>
    </location>
</feature>
<evidence type="ECO:0000313" key="2">
    <source>
        <dbReference type="EMBL" id="ADN08730.1"/>
    </source>
</evidence>